<feature type="non-terminal residue" evidence="1">
    <location>
        <position position="298"/>
    </location>
</feature>
<organism evidence="1">
    <name type="scientific">marine metagenome</name>
    <dbReference type="NCBI Taxonomy" id="408172"/>
    <lineage>
        <taxon>unclassified sequences</taxon>
        <taxon>metagenomes</taxon>
        <taxon>ecological metagenomes</taxon>
    </lineage>
</organism>
<proteinExistence type="predicted"/>
<protein>
    <recommendedName>
        <fullName evidence="2">DUF885 domain-containing protein</fullName>
    </recommendedName>
</protein>
<feature type="non-terminal residue" evidence="1">
    <location>
        <position position="1"/>
    </location>
</feature>
<dbReference type="InterPro" id="IPR010281">
    <property type="entry name" value="DUF885"/>
</dbReference>
<dbReference type="PANTHER" id="PTHR33361">
    <property type="entry name" value="GLR0591 PROTEIN"/>
    <property type="match status" value="1"/>
</dbReference>
<sequence length="298" mass="34074">VKINWTQAIALALFYSCFTTVIADVSNAGHAARDYHPSQIEETETFRLNRWLDSQFEIFLDFSPLAKTRLGIRTDYGDLDDNSIEMDDRYVAWRLHSVARMQQLFNRTELTAEGKRSFDLWIRLSDEGQKSIRFRLHRYIFGRRGPHTNLPNSLINYHSVASLSDMQAYISRLRQSGRYLMQALSKARLSASKGIRAPYFDYQIALSQINRVTQGSPFTASGESPIWQDIVRKTKSLTAAGEISDGQEKVLLEQARIAIRASMLPAYLSIRDWLEADLQYVSKQAQGASALPEGKQYY</sequence>
<evidence type="ECO:0008006" key="2">
    <source>
        <dbReference type="Google" id="ProtNLM"/>
    </source>
</evidence>
<dbReference type="PANTHER" id="PTHR33361:SF2">
    <property type="entry name" value="DUF885 DOMAIN-CONTAINING PROTEIN"/>
    <property type="match status" value="1"/>
</dbReference>
<accession>A0A382KC33</accession>
<name>A0A382KC33_9ZZZZ</name>
<reference evidence="1" key="1">
    <citation type="submission" date="2018-05" db="EMBL/GenBank/DDBJ databases">
        <authorList>
            <person name="Lanie J.A."/>
            <person name="Ng W.-L."/>
            <person name="Kazmierczak K.M."/>
            <person name="Andrzejewski T.M."/>
            <person name="Davidsen T.M."/>
            <person name="Wayne K.J."/>
            <person name="Tettelin H."/>
            <person name="Glass J.I."/>
            <person name="Rusch D."/>
            <person name="Podicherti R."/>
            <person name="Tsui H.-C.T."/>
            <person name="Winkler M.E."/>
        </authorList>
    </citation>
    <scope>NUCLEOTIDE SEQUENCE</scope>
</reference>
<dbReference type="AlphaFoldDB" id="A0A382KC33"/>
<dbReference type="Pfam" id="PF05960">
    <property type="entry name" value="DUF885"/>
    <property type="match status" value="1"/>
</dbReference>
<evidence type="ECO:0000313" key="1">
    <source>
        <dbReference type="EMBL" id="SVC21928.1"/>
    </source>
</evidence>
<gene>
    <name evidence="1" type="ORF">METZ01_LOCUS274782</name>
</gene>
<dbReference type="EMBL" id="UINC01079689">
    <property type="protein sequence ID" value="SVC21928.1"/>
    <property type="molecule type" value="Genomic_DNA"/>
</dbReference>